<name>A0A1W2BV40_9BACT</name>
<evidence type="ECO:0000259" key="1">
    <source>
        <dbReference type="Pfam" id="PF13946"/>
    </source>
</evidence>
<dbReference type="GO" id="GO:0008168">
    <property type="term" value="F:methyltransferase activity"/>
    <property type="evidence" value="ECO:0007669"/>
    <property type="project" value="UniProtKB-KW"/>
</dbReference>
<dbReference type="CDD" id="cd02440">
    <property type="entry name" value="AdoMet_MTases"/>
    <property type="match status" value="1"/>
</dbReference>
<dbReference type="STRING" id="1121400.SAMN02746065_109150"/>
<organism evidence="2 3">
    <name type="scientific">Desulfocicer vacuolatum DSM 3385</name>
    <dbReference type="NCBI Taxonomy" id="1121400"/>
    <lineage>
        <taxon>Bacteria</taxon>
        <taxon>Pseudomonadati</taxon>
        <taxon>Thermodesulfobacteriota</taxon>
        <taxon>Desulfobacteria</taxon>
        <taxon>Desulfobacterales</taxon>
        <taxon>Desulfobacteraceae</taxon>
        <taxon>Desulfocicer</taxon>
    </lineage>
</organism>
<protein>
    <submittedName>
        <fullName evidence="2">O-antigen chain-terminating methyltransferase</fullName>
    </submittedName>
</protein>
<dbReference type="GO" id="GO:0032259">
    <property type="term" value="P:methylation"/>
    <property type="evidence" value="ECO:0007669"/>
    <property type="project" value="UniProtKB-KW"/>
</dbReference>
<dbReference type="EMBL" id="FWXY01000009">
    <property type="protein sequence ID" value="SMC76604.1"/>
    <property type="molecule type" value="Genomic_DNA"/>
</dbReference>
<reference evidence="2 3" key="1">
    <citation type="submission" date="2017-04" db="EMBL/GenBank/DDBJ databases">
        <authorList>
            <person name="Afonso C.L."/>
            <person name="Miller P.J."/>
            <person name="Scott M.A."/>
            <person name="Spackman E."/>
            <person name="Goraichik I."/>
            <person name="Dimitrov K.M."/>
            <person name="Suarez D.L."/>
            <person name="Swayne D.E."/>
        </authorList>
    </citation>
    <scope>NUCLEOTIDE SEQUENCE [LARGE SCALE GENOMIC DNA]</scope>
    <source>
        <strain evidence="2 3">DSM 3385</strain>
    </source>
</reference>
<keyword evidence="2" id="KW-0808">Transferase</keyword>
<sequence>MIEMHTPGVDVCELIKLVNEKTRRLPPLDSTNGKKNVSFSLCPEFEPFSFNDEYFPLPKKNSYHLKEFLNYHGERFIDNAYQSILQRKPDQQGKKTFLTRLEKGELTKTNIIGRLRYSKEGRSHKIPIKGLFIPFLLQLLYQVPVFGIFFRLLTAIINLPTIFRNIQVLENMIFSEQLMLKSAVHSHSNHISKLNRYIKDLHIELDIAISSNTKEIKSIREKVQTIAEDFEKRHKKTVKTQLNQHKDIKRSLSTLSDKITLQLDKSSKTHQQLVNMEYQIDILKASVQNSNEPPNDEQLYPSQKDTEKHIFDNMYSDFQDQFRGSRQEVKRRISFYIPFVQSALAATGKGIVLDIGCGRGEWLELLAKQNINARGLDLNRVMVNRCHEMHLDVIETDAMEYLMKLDNHSVSILTGFHIVEHLPFKTLISLIDESFRVIKPGGIVIFETPNPENIMVGACNFYTDPTHKNPIPPETLEFLIKARGFTKIKTHRINLMKETKYLDDNNMQDINDVLFAMSKEQDYAVIGYKE</sequence>
<dbReference type="PANTHER" id="PTHR43861">
    <property type="entry name" value="TRANS-ACONITATE 2-METHYLTRANSFERASE-RELATED"/>
    <property type="match status" value="1"/>
</dbReference>
<gene>
    <name evidence="2" type="ORF">SAMN02746065_109150</name>
</gene>
<dbReference type="InterPro" id="IPR029063">
    <property type="entry name" value="SAM-dependent_MTases_sf"/>
</dbReference>
<dbReference type="OrthoDB" id="9781225at2"/>
<dbReference type="RefSeq" id="WP_084069049.1">
    <property type="nucleotide sequence ID" value="NZ_FWXY01000009.1"/>
</dbReference>
<dbReference type="SUPFAM" id="SSF53335">
    <property type="entry name" value="S-adenosyl-L-methionine-dependent methyltransferases"/>
    <property type="match status" value="1"/>
</dbReference>
<evidence type="ECO:0000313" key="3">
    <source>
        <dbReference type="Proteomes" id="UP000192418"/>
    </source>
</evidence>
<accession>A0A1W2BV40</accession>
<dbReference type="InterPro" id="IPR025282">
    <property type="entry name" value="DUF4214"/>
</dbReference>
<proteinExistence type="predicted"/>
<feature type="domain" description="DUF4214" evidence="1">
    <location>
        <begin position="72"/>
        <end position="120"/>
    </location>
</feature>
<dbReference type="Proteomes" id="UP000192418">
    <property type="component" value="Unassembled WGS sequence"/>
</dbReference>
<evidence type="ECO:0000313" key="2">
    <source>
        <dbReference type="EMBL" id="SMC76604.1"/>
    </source>
</evidence>
<dbReference type="AlphaFoldDB" id="A0A1W2BV40"/>
<dbReference type="Pfam" id="PF13946">
    <property type="entry name" value="DUF4214"/>
    <property type="match status" value="1"/>
</dbReference>
<keyword evidence="3" id="KW-1185">Reference proteome</keyword>
<keyword evidence="2" id="KW-0489">Methyltransferase</keyword>
<dbReference type="Pfam" id="PF13489">
    <property type="entry name" value="Methyltransf_23"/>
    <property type="match status" value="1"/>
</dbReference>
<dbReference type="Gene3D" id="3.40.50.150">
    <property type="entry name" value="Vaccinia Virus protein VP39"/>
    <property type="match status" value="1"/>
</dbReference>